<keyword evidence="2" id="KW-0201">Cytochrome c-type biogenesis</keyword>
<proteinExistence type="predicted"/>
<dbReference type="EMBL" id="VIGB01000003">
    <property type="protein sequence ID" value="TQF07711.1"/>
    <property type="molecule type" value="Genomic_DNA"/>
</dbReference>
<dbReference type="SUPFAM" id="SSF52833">
    <property type="entry name" value="Thioredoxin-like"/>
    <property type="match status" value="1"/>
</dbReference>
<dbReference type="OrthoDB" id="9796554at2"/>
<dbReference type="Pfam" id="PF00578">
    <property type="entry name" value="AhpC-TSA"/>
    <property type="match status" value="1"/>
</dbReference>
<dbReference type="InterPro" id="IPR013766">
    <property type="entry name" value="Thioredoxin_domain"/>
</dbReference>
<evidence type="ECO:0000313" key="9">
    <source>
        <dbReference type="Proteomes" id="UP000319103"/>
    </source>
</evidence>
<name>A0A540WFB4_9ACTN</name>
<dbReference type="PROSITE" id="PS51352">
    <property type="entry name" value="THIOREDOXIN_2"/>
    <property type="match status" value="1"/>
</dbReference>
<evidence type="ECO:0000256" key="4">
    <source>
        <dbReference type="ARBA" id="ARBA00023157"/>
    </source>
</evidence>
<dbReference type="InterPro" id="IPR006311">
    <property type="entry name" value="TAT_signal"/>
</dbReference>
<dbReference type="GO" id="GO:0017004">
    <property type="term" value="P:cytochrome complex assembly"/>
    <property type="evidence" value="ECO:0007669"/>
    <property type="project" value="UniProtKB-KW"/>
</dbReference>
<keyword evidence="3" id="KW-0812">Transmembrane</keyword>
<evidence type="ECO:0000256" key="3">
    <source>
        <dbReference type="ARBA" id="ARBA00022968"/>
    </source>
</evidence>
<dbReference type="PROSITE" id="PS51318">
    <property type="entry name" value="TAT"/>
    <property type="match status" value="1"/>
</dbReference>
<gene>
    <name evidence="8" type="ORF">E6W39_32740</name>
</gene>
<evidence type="ECO:0000313" key="8">
    <source>
        <dbReference type="EMBL" id="TQF07711.1"/>
    </source>
</evidence>
<feature type="signal peptide" evidence="6">
    <location>
        <begin position="1"/>
        <end position="23"/>
    </location>
</feature>
<keyword evidence="4" id="KW-1015">Disulfide bond</keyword>
<protein>
    <submittedName>
        <fullName evidence="8">TlpA family protein disulfide reductase</fullName>
    </submittedName>
</protein>
<dbReference type="PANTHER" id="PTHR42852:SF6">
    <property type="entry name" value="THIOL:DISULFIDE INTERCHANGE PROTEIN DSBE"/>
    <property type="match status" value="1"/>
</dbReference>
<evidence type="ECO:0000256" key="1">
    <source>
        <dbReference type="ARBA" id="ARBA00004196"/>
    </source>
</evidence>
<dbReference type="InterPro" id="IPR036249">
    <property type="entry name" value="Thioredoxin-like_sf"/>
</dbReference>
<dbReference type="CDD" id="cd02966">
    <property type="entry name" value="TlpA_like_family"/>
    <property type="match status" value="1"/>
</dbReference>
<dbReference type="GO" id="GO:0030313">
    <property type="term" value="C:cell envelope"/>
    <property type="evidence" value="ECO:0007669"/>
    <property type="project" value="UniProtKB-SubCell"/>
</dbReference>
<sequence>MDGTKRSRILLAAAATGVACALAGCSSPGSPAGGGNQGGFVSAKGSAIATVPLGQRKDAPAISGSTLDGPSVSMADYRGKVVVLNIWGSWCDPCRGEAKGLESLWEKYRSQGVQFLGINTRDTSPANAVAFEKDKGVTFPSIYDPDGIQILKFPKGSLNPQFIPTTLVVDRDGKLAARVFGGQTADTIESMLRPVLTEKGQ</sequence>
<comment type="subcellular location">
    <subcellularLocation>
        <location evidence="1">Cell envelope</location>
    </subcellularLocation>
</comment>
<comment type="caution">
    <text evidence="8">The sequence shown here is derived from an EMBL/GenBank/DDBJ whole genome shotgun (WGS) entry which is preliminary data.</text>
</comment>
<reference evidence="8 9" key="1">
    <citation type="submission" date="2019-06" db="EMBL/GenBank/DDBJ databases">
        <title>Description of Kitasatospora acidophila sp. nov. isolated from pine grove soil, and reclassification of Streptomyces novaecaesareae to Kitasatospora novaeceasareae comb. nov.</title>
        <authorList>
            <person name="Kim M.J."/>
        </authorList>
    </citation>
    <scope>NUCLEOTIDE SEQUENCE [LARGE SCALE GENOMIC DNA]</scope>
    <source>
        <strain evidence="8 9">MMS16-CNU292</strain>
    </source>
</reference>
<keyword evidence="6" id="KW-0732">Signal</keyword>
<dbReference type="PROSITE" id="PS51257">
    <property type="entry name" value="PROKAR_LIPOPROTEIN"/>
    <property type="match status" value="1"/>
</dbReference>
<accession>A0A540WFB4</accession>
<dbReference type="PANTHER" id="PTHR42852">
    <property type="entry name" value="THIOL:DISULFIDE INTERCHANGE PROTEIN DSBE"/>
    <property type="match status" value="1"/>
</dbReference>
<dbReference type="InterPro" id="IPR050553">
    <property type="entry name" value="Thioredoxin_ResA/DsbE_sf"/>
</dbReference>
<evidence type="ECO:0000256" key="2">
    <source>
        <dbReference type="ARBA" id="ARBA00022748"/>
    </source>
</evidence>
<organism evidence="8 9">
    <name type="scientific">Kitasatospora acidiphila</name>
    <dbReference type="NCBI Taxonomy" id="2567942"/>
    <lineage>
        <taxon>Bacteria</taxon>
        <taxon>Bacillati</taxon>
        <taxon>Actinomycetota</taxon>
        <taxon>Actinomycetes</taxon>
        <taxon>Kitasatosporales</taxon>
        <taxon>Streptomycetaceae</taxon>
        <taxon>Kitasatospora</taxon>
    </lineage>
</organism>
<keyword evidence="9" id="KW-1185">Reference proteome</keyword>
<dbReference type="Proteomes" id="UP000319103">
    <property type="component" value="Unassembled WGS sequence"/>
</dbReference>
<feature type="chain" id="PRO_5038875094" evidence="6">
    <location>
        <begin position="24"/>
        <end position="201"/>
    </location>
</feature>
<keyword evidence="3" id="KW-0735">Signal-anchor</keyword>
<keyword evidence="5" id="KW-0676">Redox-active center</keyword>
<dbReference type="GO" id="GO:0016491">
    <property type="term" value="F:oxidoreductase activity"/>
    <property type="evidence" value="ECO:0007669"/>
    <property type="project" value="InterPro"/>
</dbReference>
<dbReference type="GO" id="GO:0016209">
    <property type="term" value="F:antioxidant activity"/>
    <property type="evidence" value="ECO:0007669"/>
    <property type="project" value="InterPro"/>
</dbReference>
<dbReference type="InterPro" id="IPR000866">
    <property type="entry name" value="AhpC/TSA"/>
</dbReference>
<evidence type="ECO:0000256" key="5">
    <source>
        <dbReference type="ARBA" id="ARBA00023284"/>
    </source>
</evidence>
<evidence type="ECO:0000259" key="7">
    <source>
        <dbReference type="PROSITE" id="PS51352"/>
    </source>
</evidence>
<dbReference type="Gene3D" id="3.40.30.10">
    <property type="entry name" value="Glutaredoxin"/>
    <property type="match status" value="1"/>
</dbReference>
<feature type="domain" description="Thioredoxin" evidence="7">
    <location>
        <begin position="53"/>
        <end position="197"/>
    </location>
</feature>
<dbReference type="AlphaFoldDB" id="A0A540WFB4"/>
<evidence type="ECO:0000256" key="6">
    <source>
        <dbReference type="SAM" id="SignalP"/>
    </source>
</evidence>